<dbReference type="EMBL" id="LR593886">
    <property type="protein sequence ID" value="VTR93457.1"/>
    <property type="molecule type" value="Genomic_DNA"/>
</dbReference>
<evidence type="ECO:0000313" key="4">
    <source>
        <dbReference type="Proteomes" id="UP000464178"/>
    </source>
</evidence>
<keyword evidence="2" id="KW-0472">Membrane</keyword>
<evidence type="ECO:0000256" key="2">
    <source>
        <dbReference type="SAM" id="Phobius"/>
    </source>
</evidence>
<evidence type="ECO:0000256" key="1">
    <source>
        <dbReference type="SAM" id="MobiDB-lite"/>
    </source>
</evidence>
<feature type="region of interest" description="Disordered" evidence="1">
    <location>
        <begin position="101"/>
        <end position="134"/>
    </location>
</feature>
<evidence type="ECO:0000313" key="3">
    <source>
        <dbReference type="EMBL" id="VTR93457.1"/>
    </source>
</evidence>
<sequence length="134" mass="14875">MLEILILISLSKSIAAKAREKGRGGAPFVFLLLALWIGGEIFGGAAGGIISVIALGDDEPNLLLVYPLAIAGAAIGAVIAFQIVKSIAPAYKGEYEDYADDDYDRDRQDRRDRRDRDDHDRDDRRDRDRRGDHY</sequence>
<keyword evidence="4" id="KW-1185">Reference proteome</keyword>
<dbReference type="KEGG" id="gms:SOIL9_42570"/>
<protein>
    <submittedName>
        <fullName evidence="3">Membrane protein</fullName>
    </submittedName>
</protein>
<organism evidence="3 4">
    <name type="scientific">Gemmata massiliana</name>
    <dbReference type="NCBI Taxonomy" id="1210884"/>
    <lineage>
        <taxon>Bacteria</taxon>
        <taxon>Pseudomonadati</taxon>
        <taxon>Planctomycetota</taxon>
        <taxon>Planctomycetia</taxon>
        <taxon>Gemmatales</taxon>
        <taxon>Gemmataceae</taxon>
        <taxon>Gemmata</taxon>
    </lineage>
</organism>
<reference evidence="3 4" key="1">
    <citation type="submission" date="2019-05" db="EMBL/GenBank/DDBJ databases">
        <authorList>
            <consortium name="Science for Life Laboratories"/>
        </authorList>
    </citation>
    <scope>NUCLEOTIDE SEQUENCE [LARGE SCALE GENOMIC DNA]</scope>
    <source>
        <strain evidence="3">Soil9</strain>
    </source>
</reference>
<feature type="transmembrane region" description="Helical" evidence="2">
    <location>
        <begin position="28"/>
        <end position="56"/>
    </location>
</feature>
<accession>A0A6P2CY32</accession>
<dbReference type="RefSeq" id="WP_162665777.1">
    <property type="nucleotide sequence ID" value="NZ_LR593886.1"/>
</dbReference>
<feature type="transmembrane region" description="Helical" evidence="2">
    <location>
        <begin position="62"/>
        <end position="84"/>
    </location>
</feature>
<gene>
    <name evidence="3" type="ORF">SOIL9_42570</name>
</gene>
<dbReference type="Proteomes" id="UP000464178">
    <property type="component" value="Chromosome"/>
</dbReference>
<name>A0A6P2CY32_9BACT</name>
<dbReference type="AlphaFoldDB" id="A0A6P2CY32"/>
<proteinExistence type="predicted"/>
<feature type="compositionally biased region" description="Basic and acidic residues" evidence="1">
    <location>
        <begin position="104"/>
        <end position="134"/>
    </location>
</feature>
<keyword evidence="2" id="KW-0812">Transmembrane</keyword>
<keyword evidence="2" id="KW-1133">Transmembrane helix</keyword>